<dbReference type="Gene3D" id="1.10.10.10">
    <property type="entry name" value="Winged helix-like DNA-binding domain superfamily/Winged helix DNA-binding domain"/>
    <property type="match status" value="1"/>
</dbReference>
<dbReference type="InterPro" id="IPR036388">
    <property type="entry name" value="WH-like_DNA-bd_sf"/>
</dbReference>
<keyword evidence="3" id="KW-0804">Transcription</keyword>
<evidence type="ECO:0000256" key="2">
    <source>
        <dbReference type="ARBA" id="ARBA00023125"/>
    </source>
</evidence>
<dbReference type="PRINTS" id="PR00038">
    <property type="entry name" value="HTHLUXR"/>
</dbReference>
<comment type="caution">
    <text evidence="5">The sequence shown here is derived from an EMBL/GenBank/DDBJ whole genome shotgun (WGS) entry which is preliminary data.</text>
</comment>
<dbReference type="Pfam" id="PF00196">
    <property type="entry name" value="GerE"/>
    <property type="match status" value="1"/>
</dbReference>
<evidence type="ECO:0000313" key="6">
    <source>
        <dbReference type="Proteomes" id="UP001174050"/>
    </source>
</evidence>
<dbReference type="InterPro" id="IPR039420">
    <property type="entry name" value="WalR-like"/>
</dbReference>
<evidence type="ECO:0000313" key="5">
    <source>
        <dbReference type="EMBL" id="MDN3294950.1"/>
    </source>
</evidence>
<dbReference type="RefSeq" id="WP_290111985.1">
    <property type="nucleotide sequence ID" value="NZ_JAUEPL010000015.1"/>
</dbReference>
<protein>
    <submittedName>
        <fullName evidence="5">LuxR C-terminal-related transcriptional regulator</fullName>
    </submittedName>
</protein>
<dbReference type="EMBL" id="JAUEPL010000015">
    <property type="protein sequence ID" value="MDN3294950.1"/>
    <property type="molecule type" value="Genomic_DNA"/>
</dbReference>
<proteinExistence type="predicted"/>
<name>A0ABT7Z627_9ACTN</name>
<sequence>MLVARPGGGRGTADAVQNAWEPPEAAFKRQVRARTLYQHSTRFDGPTRKRVERIGGAGGEVRTLGDPFEQMVIFDRELAFIPADSDRDVAVAIRQPGVVDFLLGVFERAWVNARPFESHNRVADVSELVSGIRMSIIQLLAEGETDEAIARRVGLSVRTCRTHVDKIYQELGARSRCQLGVLIAQSGLLGQG</sequence>
<evidence type="ECO:0000256" key="3">
    <source>
        <dbReference type="ARBA" id="ARBA00023163"/>
    </source>
</evidence>
<keyword evidence="1" id="KW-0805">Transcription regulation</keyword>
<dbReference type="PANTHER" id="PTHR43214">
    <property type="entry name" value="TWO-COMPONENT RESPONSE REGULATOR"/>
    <property type="match status" value="1"/>
</dbReference>
<evidence type="ECO:0000259" key="4">
    <source>
        <dbReference type="PROSITE" id="PS50043"/>
    </source>
</evidence>
<keyword evidence="2" id="KW-0238">DNA-binding</keyword>
<dbReference type="PROSITE" id="PS50043">
    <property type="entry name" value="HTH_LUXR_2"/>
    <property type="match status" value="1"/>
</dbReference>
<keyword evidence="6" id="KW-1185">Reference proteome</keyword>
<organism evidence="5 6">
    <name type="scientific">Streptomyces ficellus</name>
    <dbReference type="NCBI Taxonomy" id="1977088"/>
    <lineage>
        <taxon>Bacteria</taxon>
        <taxon>Bacillati</taxon>
        <taxon>Actinomycetota</taxon>
        <taxon>Actinomycetes</taxon>
        <taxon>Kitasatosporales</taxon>
        <taxon>Streptomycetaceae</taxon>
        <taxon>Streptomyces</taxon>
    </lineage>
</organism>
<dbReference type="SMART" id="SM00421">
    <property type="entry name" value="HTH_LUXR"/>
    <property type="match status" value="1"/>
</dbReference>
<dbReference type="Proteomes" id="UP001174050">
    <property type="component" value="Unassembled WGS sequence"/>
</dbReference>
<gene>
    <name evidence="5" type="ORF">QWM81_12985</name>
</gene>
<dbReference type="InterPro" id="IPR016032">
    <property type="entry name" value="Sig_transdc_resp-reg_C-effctor"/>
</dbReference>
<dbReference type="PANTHER" id="PTHR43214:SF24">
    <property type="entry name" value="TRANSCRIPTIONAL REGULATORY PROTEIN NARL-RELATED"/>
    <property type="match status" value="1"/>
</dbReference>
<dbReference type="SUPFAM" id="SSF46894">
    <property type="entry name" value="C-terminal effector domain of the bipartite response regulators"/>
    <property type="match status" value="1"/>
</dbReference>
<dbReference type="InterPro" id="IPR000792">
    <property type="entry name" value="Tscrpt_reg_LuxR_C"/>
</dbReference>
<accession>A0ABT7Z627</accession>
<reference evidence="5" key="1">
    <citation type="submission" date="2023-06" db="EMBL/GenBank/DDBJ databases">
        <title>WGS-Sequencing of Streptomyces ficellus isolate 21 collected from sand in Gara Djebilet Iron Mine in Algeria.</title>
        <authorList>
            <person name="Zegers G.P."/>
            <person name="Gomez A."/>
            <person name="Gueddou A."/>
            <person name="Zahara A.F."/>
            <person name="Worth M."/>
            <person name="Sevigny J.L."/>
            <person name="Tisa L."/>
        </authorList>
    </citation>
    <scope>NUCLEOTIDE SEQUENCE</scope>
    <source>
        <strain evidence="5">AS11</strain>
    </source>
</reference>
<feature type="domain" description="HTH luxR-type" evidence="4">
    <location>
        <begin position="122"/>
        <end position="187"/>
    </location>
</feature>
<evidence type="ECO:0000256" key="1">
    <source>
        <dbReference type="ARBA" id="ARBA00023015"/>
    </source>
</evidence>
<dbReference type="CDD" id="cd06170">
    <property type="entry name" value="LuxR_C_like"/>
    <property type="match status" value="1"/>
</dbReference>